<dbReference type="Proteomes" id="UP000184330">
    <property type="component" value="Unassembled WGS sequence"/>
</dbReference>
<feature type="compositionally biased region" description="Polar residues" evidence="1">
    <location>
        <begin position="82"/>
        <end position="93"/>
    </location>
</feature>
<dbReference type="EMBL" id="FJOG01000029">
    <property type="protein sequence ID" value="CZR65156.1"/>
    <property type="molecule type" value="Genomic_DNA"/>
</dbReference>
<feature type="region of interest" description="Disordered" evidence="1">
    <location>
        <begin position="82"/>
        <end position="153"/>
    </location>
</feature>
<evidence type="ECO:0000313" key="3">
    <source>
        <dbReference type="Proteomes" id="UP000184330"/>
    </source>
</evidence>
<keyword evidence="3" id="KW-1185">Reference proteome</keyword>
<evidence type="ECO:0000313" key="2">
    <source>
        <dbReference type="EMBL" id="CZR65156.1"/>
    </source>
</evidence>
<sequence>MVWCYQMPRDQYPSTITDLLQHTASGKYIKTNDESVDDKNMRRYGPIPTKGDFTIINLLERMGLQEAPTSTAHVLIQSKGNHLSIPSHSTSKSAGAEGWSRDSDHPMWPDHEKIEDEEEQSEDEENSDDNNSDEKSSDEKGSDARSAGYESPD</sequence>
<feature type="compositionally biased region" description="Basic and acidic residues" evidence="1">
    <location>
        <begin position="99"/>
        <end position="114"/>
    </location>
</feature>
<organism evidence="2 3">
    <name type="scientific">Phialocephala subalpina</name>
    <dbReference type="NCBI Taxonomy" id="576137"/>
    <lineage>
        <taxon>Eukaryota</taxon>
        <taxon>Fungi</taxon>
        <taxon>Dikarya</taxon>
        <taxon>Ascomycota</taxon>
        <taxon>Pezizomycotina</taxon>
        <taxon>Leotiomycetes</taxon>
        <taxon>Helotiales</taxon>
        <taxon>Mollisiaceae</taxon>
        <taxon>Phialocephala</taxon>
        <taxon>Phialocephala fortinii species complex</taxon>
    </lineage>
</organism>
<protein>
    <submittedName>
        <fullName evidence="2">Uncharacterized protein</fullName>
    </submittedName>
</protein>
<dbReference type="AlphaFoldDB" id="A0A1L7XJN5"/>
<reference evidence="2 3" key="1">
    <citation type="submission" date="2016-03" db="EMBL/GenBank/DDBJ databases">
        <authorList>
            <person name="Ploux O."/>
        </authorList>
    </citation>
    <scope>NUCLEOTIDE SEQUENCE [LARGE SCALE GENOMIC DNA]</scope>
    <source>
        <strain evidence="2 3">UAMH 11012</strain>
    </source>
</reference>
<evidence type="ECO:0000256" key="1">
    <source>
        <dbReference type="SAM" id="MobiDB-lite"/>
    </source>
</evidence>
<feature type="compositionally biased region" description="Basic and acidic residues" evidence="1">
    <location>
        <begin position="132"/>
        <end position="143"/>
    </location>
</feature>
<accession>A0A1L7XJN5</accession>
<name>A0A1L7XJN5_9HELO</name>
<feature type="compositionally biased region" description="Acidic residues" evidence="1">
    <location>
        <begin position="115"/>
        <end position="131"/>
    </location>
</feature>
<gene>
    <name evidence="2" type="ORF">PAC_15056</name>
</gene>
<proteinExistence type="predicted"/>